<dbReference type="EMBL" id="LFZX01000034">
    <property type="protein sequence ID" value="KNC68149.1"/>
    <property type="molecule type" value="Genomic_DNA"/>
</dbReference>
<dbReference type="Gene3D" id="1.10.10.800">
    <property type="match status" value="1"/>
</dbReference>
<evidence type="ECO:0000256" key="1">
    <source>
        <dbReference type="SAM" id="SignalP"/>
    </source>
</evidence>
<dbReference type="PANTHER" id="PTHR47751">
    <property type="entry name" value="SUPERFAMILY HYDROLASE, PUTATIVE (AFU_ORTHOLOGUE AFUA_2G16580)-RELATED"/>
    <property type="match status" value="1"/>
</dbReference>
<accession>A0A0L0EUP9</accession>
<evidence type="ECO:0000313" key="3">
    <source>
        <dbReference type="Proteomes" id="UP000036850"/>
    </source>
</evidence>
<gene>
    <name evidence="2" type="ORF">AC626_06580</name>
</gene>
<keyword evidence="2" id="KW-0378">Hydrolase</keyword>
<dbReference type="SUPFAM" id="SSF53474">
    <property type="entry name" value="alpha/beta-Hydrolases"/>
    <property type="match status" value="1"/>
</dbReference>
<comment type="caution">
    <text evidence="2">The sequence shown here is derived from an EMBL/GenBank/DDBJ whole genome shotgun (WGS) entry which is preliminary data.</text>
</comment>
<dbReference type="PANTHER" id="PTHR47751:SF1">
    <property type="entry name" value="SUPERFAMILY HYDROLASE, PUTATIVE (AFU_ORTHOLOGUE AFUA_2G16580)-RELATED"/>
    <property type="match status" value="1"/>
</dbReference>
<name>A0A0L0EUP9_9GAMM</name>
<keyword evidence="1" id="KW-0732">Signal</keyword>
<dbReference type="Proteomes" id="UP000036850">
    <property type="component" value="Unassembled WGS sequence"/>
</dbReference>
<protein>
    <submittedName>
        <fullName evidence="2">Dienelactone hydrolase</fullName>
    </submittedName>
</protein>
<dbReference type="InterPro" id="IPR029058">
    <property type="entry name" value="AB_hydrolase_fold"/>
</dbReference>
<reference evidence="3" key="1">
    <citation type="submission" date="2015-07" db="EMBL/GenBank/DDBJ databases">
        <title>Draft genome sequence of a Pseudoalteromonas rubra strain, OCN096, isolated from Kaneohe Bay, Oahu, Hawaii.</title>
        <authorList>
            <person name="Beurmann S."/>
            <person name="Ushijima B."/>
            <person name="Belcaid M."/>
            <person name="Callahan S.M."/>
            <person name="Aeby G.S."/>
        </authorList>
    </citation>
    <scope>NUCLEOTIDE SEQUENCE [LARGE SCALE GENOMIC DNA]</scope>
    <source>
        <strain evidence="3">OCN096</strain>
    </source>
</reference>
<feature type="chain" id="PRO_5005538399" evidence="1">
    <location>
        <begin position="25"/>
        <end position="324"/>
    </location>
</feature>
<dbReference type="Pfam" id="PF06500">
    <property type="entry name" value="FrsA-like"/>
    <property type="match status" value="1"/>
</dbReference>
<dbReference type="PATRIC" id="fig|43658.6.peg.1485"/>
<dbReference type="GO" id="GO:0016787">
    <property type="term" value="F:hydrolase activity"/>
    <property type="evidence" value="ECO:0007669"/>
    <property type="project" value="UniProtKB-KW"/>
</dbReference>
<dbReference type="AlphaFoldDB" id="A0A0L0EUP9"/>
<proteinExistence type="predicted"/>
<organism evidence="2 3">
    <name type="scientific">Pseudoalteromonas rubra</name>
    <dbReference type="NCBI Taxonomy" id="43658"/>
    <lineage>
        <taxon>Bacteria</taxon>
        <taxon>Pseudomonadati</taxon>
        <taxon>Pseudomonadota</taxon>
        <taxon>Gammaproteobacteria</taxon>
        <taxon>Alteromonadales</taxon>
        <taxon>Pseudoalteromonadaceae</taxon>
        <taxon>Pseudoalteromonas</taxon>
    </lineage>
</organism>
<sequence>MFKQSLLLLLGSLTIAVLPHTVSATTHQHQLSSQEITMQKIELSTQVGPLAANLYLPEAHPNAPLVIVTGAWTTVKEQMSAVYALALAEQGFAALTFDFRGWGESADSVHYLEDPARKTADIRAVLDALDQLQGVDTTRIAGLGICASAGYMLDAITGHGKVKSAAVVAPWLHDKAMATDIYGGEAQVQTLLAAAEQATKAAQPVYIEAASNSNVQSLMYQVPYYTQTDRGLIPQYDNQFNVASWSGWLNYDAQAGAAAQDKPVLMVASDAMALPAGARQYLDSAGSNVRAVWLEGISQFDFYDQPEAVSQAVDAVVTHFAATL</sequence>
<feature type="signal peptide" evidence="1">
    <location>
        <begin position="1"/>
        <end position="24"/>
    </location>
</feature>
<dbReference type="Gene3D" id="3.40.50.1820">
    <property type="entry name" value="alpha/beta hydrolase"/>
    <property type="match status" value="1"/>
</dbReference>
<evidence type="ECO:0000313" key="2">
    <source>
        <dbReference type="EMBL" id="KNC68149.1"/>
    </source>
</evidence>
<dbReference type="InterPro" id="IPR051411">
    <property type="entry name" value="Polyketide_trans_af380"/>
</dbReference>
<dbReference type="InterPro" id="IPR010520">
    <property type="entry name" value="FrsA-like"/>
</dbReference>
<dbReference type="OrthoDB" id="9805123at2"/>